<comment type="similarity">
    <text evidence="1">Belongs to the HesA/MoeB/ThiF family.</text>
</comment>
<evidence type="ECO:0000256" key="12">
    <source>
        <dbReference type="ARBA" id="ARBA00078531"/>
    </source>
</evidence>
<dbReference type="SUPFAM" id="SSF69572">
    <property type="entry name" value="Activating enzymes of the ubiquitin-like proteins"/>
    <property type="match status" value="1"/>
</dbReference>
<dbReference type="GO" id="GO:0005524">
    <property type="term" value="F:ATP binding"/>
    <property type="evidence" value="ECO:0007669"/>
    <property type="project" value="UniProtKB-KW"/>
</dbReference>
<evidence type="ECO:0000256" key="8">
    <source>
        <dbReference type="ARBA" id="ARBA00066884"/>
    </source>
</evidence>
<feature type="domain" description="THIF-type NAD/FAD binding fold" evidence="14">
    <location>
        <begin position="106"/>
        <end position="342"/>
    </location>
</feature>
<dbReference type="STRING" id="398580.Dshi_2974"/>
<dbReference type="HOGENOM" id="CLU_013325_10_0_5"/>
<dbReference type="GO" id="GO:0004792">
    <property type="term" value="F:thiosulfate-cyanide sulfurtransferase activity"/>
    <property type="evidence" value="ECO:0007669"/>
    <property type="project" value="TreeGrafter"/>
</dbReference>
<evidence type="ECO:0000256" key="1">
    <source>
        <dbReference type="ARBA" id="ARBA00009919"/>
    </source>
</evidence>
<evidence type="ECO:0000259" key="14">
    <source>
        <dbReference type="Pfam" id="PF00899"/>
    </source>
</evidence>
<dbReference type="GO" id="GO:0005829">
    <property type="term" value="C:cytosol"/>
    <property type="evidence" value="ECO:0007669"/>
    <property type="project" value="TreeGrafter"/>
</dbReference>
<dbReference type="eggNOG" id="COG0476">
    <property type="taxonomic scope" value="Bacteria"/>
</dbReference>
<keyword evidence="13" id="KW-0472">Membrane</keyword>
<keyword evidence="16" id="KW-1185">Reference proteome</keyword>
<dbReference type="AlphaFoldDB" id="A8LKC4"/>
<dbReference type="Gene3D" id="3.40.50.720">
    <property type="entry name" value="NAD(P)-binding Rossmann-like Domain"/>
    <property type="match status" value="1"/>
</dbReference>
<evidence type="ECO:0000256" key="10">
    <source>
        <dbReference type="ARBA" id="ARBA00075110"/>
    </source>
</evidence>
<evidence type="ECO:0000313" key="15">
    <source>
        <dbReference type="EMBL" id="ABV94707.1"/>
    </source>
</evidence>
<dbReference type="Pfam" id="PF00899">
    <property type="entry name" value="ThiF"/>
    <property type="match status" value="1"/>
</dbReference>
<dbReference type="RefSeq" id="WP_012179635.1">
    <property type="nucleotide sequence ID" value="NC_009952.1"/>
</dbReference>
<organism evidence="15 16">
    <name type="scientific">Dinoroseobacter shibae (strain DSM 16493 / NCIMB 14021 / DFL 12)</name>
    <dbReference type="NCBI Taxonomy" id="398580"/>
    <lineage>
        <taxon>Bacteria</taxon>
        <taxon>Pseudomonadati</taxon>
        <taxon>Pseudomonadota</taxon>
        <taxon>Alphaproteobacteria</taxon>
        <taxon>Rhodobacterales</taxon>
        <taxon>Roseobacteraceae</taxon>
        <taxon>Dinoroseobacter</taxon>
    </lineage>
</organism>
<dbReference type="PANTHER" id="PTHR10953">
    <property type="entry name" value="UBIQUITIN-ACTIVATING ENZYME E1"/>
    <property type="match status" value="1"/>
</dbReference>
<dbReference type="OrthoDB" id="9804286at2"/>
<dbReference type="Proteomes" id="UP000006833">
    <property type="component" value="Chromosome"/>
</dbReference>
<dbReference type="InterPro" id="IPR045886">
    <property type="entry name" value="ThiF/MoeB/HesA"/>
</dbReference>
<dbReference type="EC" id="2.7.7.80" evidence="8"/>
<keyword evidence="13" id="KW-0812">Transmembrane</keyword>
<evidence type="ECO:0000256" key="7">
    <source>
        <dbReference type="ARBA" id="ARBA00063809"/>
    </source>
</evidence>
<dbReference type="EMBL" id="CP000830">
    <property type="protein sequence ID" value="ABV94707.1"/>
    <property type="molecule type" value="Genomic_DNA"/>
</dbReference>
<proteinExistence type="inferred from homology"/>
<dbReference type="PANTHER" id="PTHR10953:SF102">
    <property type="entry name" value="ADENYLYLTRANSFERASE AND SULFURTRANSFERASE MOCS3"/>
    <property type="match status" value="1"/>
</dbReference>
<feature type="transmembrane region" description="Helical" evidence="13">
    <location>
        <begin position="58"/>
        <end position="77"/>
    </location>
</feature>
<evidence type="ECO:0000256" key="9">
    <source>
        <dbReference type="ARBA" id="ARBA00073635"/>
    </source>
</evidence>
<keyword evidence="2" id="KW-0808">Transferase</keyword>
<protein>
    <recommendedName>
        <fullName evidence="9">Molybdopterin-synthase adenylyltransferase</fullName>
        <ecNumber evidence="8">2.7.7.80</ecNumber>
    </recommendedName>
    <alternativeName>
        <fullName evidence="12">MoaD protein adenylase</fullName>
    </alternativeName>
    <alternativeName>
        <fullName evidence="10">Molybdopterin-converting factor subunit 1 adenylase</fullName>
    </alternativeName>
    <alternativeName>
        <fullName evidence="11">Sulfur carrier protein MoaD adenylyltransferase</fullName>
    </alternativeName>
</protein>
<dbReference type="GO" id="GO:0061605">
    <property type="term" value="F:molybdopterin-synthase adenylyltransferase activity"/>
    <property type="evidence" value="ECO:0007669"/>
    <property type="project" value="UniProtKB-EC"/>
</dbReference>
<gene>
    <name evidence="15" type="primary">moeB</name>
    <name evidence="15" type="ordered locus">Dshi_2974</name>
</gene>
<dbReference type="CDD" id="cd00757">
    <property type="entry name" value="ThiF_MoeB_HesA_family"/>
    <property type="match status" value="1"/>
</dbReference>
<evidence type="ECO:0000256" key="13">
    <source>
        <dbReference type="SAM" id="Phobius"/>
    </source>
</evidence>
<dbReference type="NCBIfam" id="NF004281">
    <property type="entry name" value="PRK05690.1"/>
    <property type="match status" value="1"/>
</dbReference>
<comment type="catalytic activity">
    <reaction evidence="5">
        <text>[molybdopterin-synthase sulfur-carrier protein]-C-terminal Gly-Gly + ATP + H(+) = [molybdopterin-synthase sulfur-carrier protein]-C-terminal Gly-Gly-AMP + diphosphate</text>
        <dbReference type="Rhea" id="RHEA:43616"/>
        <dbReference type="Rhea" id="RHEA-COMP:12159"/>
        <dbReference type="Rhea" id="RHEA-COMP:12202"/>
        <dbReference type="ChEBI" id="CHEBI:15378"/>
        <dbReference type="ChEBI" id="CHEBI:30616"/>
        <dbReference type="ChEBI" id="CHEBI:33019"/>
        <dbReference type="ChEBI" id="CHEBI:90618"/>
        <dbReference type="ChEBI" id="CHEBI:90778"/>
        <dbReference type="EC" id="2.7.7.80"/>
    </reaction>
</comment>
<dbReference type="FunFam" id="3.40.50.720:FF:000033">
    <property type="entry name" value="Adenylyltransferase and sulfurtransferase MOCS3"/>
    <property type="match status" value="1"/>
</dbReference>
<evidence type="ECO:0000256" key="6">
    <source>
        <dbReference type="ARBA" id="ARBA00055169"/>
    </source>
</evidence>
<comment type="function">
    <text evidence="6">Catalyzes the adenylation by ATP of the carboxyl group of the C-terminal glycine of sulfur carrier protein MoaD.</text>
</comment>
<sequence>MIFVFFLALTIWLVARRAGLPSQARWLLLGLLYVAVLGIQVLLPEGTPLRVMTGGSPALWLILGGFAVLVVLYRAGLRRVRARVQAPPPSETRQTGPFSDVELDRYARHIVMREIGGLGQKRLKEAKVLVVGAGGLGSPVLLYLAGAGVGTIGVIDHDTVSLSNLQRQVIHTDARSGMPKVFSAEMAMTALNPHITVRPYNRRLTAEIAEELFAEYDLILDGNDNFETRTLVNKAAVATGKPLISGAIAQWEGQISLFDPVRGAPCYACIFPEAPADGLAPSCAEAGVAGPLPGVIGTMMALEAMKELTDAGTGLSGRMMLYDALNAETRTVKLKRRADCPVCGHI</sequence>
<keyword evidence="3" id="KW-0547">Nucleotide-binding</keyword>
<feature type="transmembrane region" description="Helical" evidence="13">
    <location>
        <begin position="27"/>
        <end position="46"/>
    </location>
</feature>
<evidence type="ECO:0000256" key="2">
    <source>
        <dbReference type="ARBA" id="ARBA00022679"/>
    </source>
</evidence>
<keyword evidence="13" id="KW-1133">Transmembrane helix</keyword>
<keyword evidence="4" id="KW-0067">ATP-binding</keyword>
<comment type="subunit">
    <text evidence="7">Homodimer. Forms a stable heterotetrameric complex of 2 MoeB and 2 MoaD during adenylation of MoaD.</text>
</comment>
<evidence type="ECO:0000256" key="5">
    <source>
        <dbReference type="ARBA" id="ARBA00052218"/>
    </source>
</evidence>
<evidence type="ECO:0000256" key="11">
    <source>
        <dbReference type="ARBA" id="ARBA00075328"/>
    </source>
</evidence>
<accession>A8LKC4</accession>
<name>A8LKC4_DINSH</name>
<dbReference type="GO" id="GO:0008641">
    <property type="term" value="F:ubiquitin-like modifier activating enzyme activity"/>
    <property type="evidence" value="ECO:0007669"/>
    <property type="project" value="InterPro"/>
</dbReference>
<evidence type="ECO:0000256" key="3">
    <source>
        <dbReference type="ARBA" id="ARBA00022741"/>
    </source>
</evidence>
<evidence type="ECO:0000256" key="4">
    <source>
        <dbReference type="ARBA" id="ARBA00022840"/>
    </source>
</evidence>
<dbReference type="InterPro" id="IPR035985">
    <property type="entry name" value="Ubiquitin-activating_enz"/>
</dbReference>
<dbReference type="GO" id="GO:0008146">
    <property type="term" value="F:sulfotransferase activity"/>
    <property type="evidence" value="ECO:0007669"/>
    <property type="project" value="TreeGrafter"/>
</dbReference>
<reference evidence="16" key="1">
    <citation type="journal article" date="2010" name="ISME J.">
        <title>The complete genome sequence of the algal symbiont Dinoroseobacter shibae: a hitchhiker's guide to life in the sea.</title>
        <authorList>
            <person name="Wagner-Dobler I."/>
            <person name="Ballhausen B."/>
            <person name="Berger M."/>
            <person name="Brinkhoff T."/>
            <person name="Buchholz I."/>
            <person name="Bunk B."/>
            <person name="Cypionka H."/>
            <person name="Daniel R."/>
            <person name="Drepper T."/>
            <person name="Gerdts G."/>
            <person name="Hahnke S."/>
            <person name="Han C."/>
            <person name="Jahn D."/>
            <person name="Kalhoefer D."/>
            <person name="Kiss H."/>
            <person name="Klenk H.P."/>
            <person name="Kyrpides N."/>
            <person name="Liebl W."/>
            <person name="Liesegang H."/>
            <person name="Meincke L."/>
            <person name="Pati A."/>
            <person name="Petersen J."/>
            <person name="Piekarski T."/>
            <person name="Pommerenke C."/>
            <person name="Pradella S."/>
            <person name="Pukall R."/>
            <person name="Rabus R."/>
            <person name="Stackebrandt E."/>
            <person name="Thole S."/>
            <person name="Thompson L."/>
            <person name="Tielen P."/>
            <person name="Tomasch J."/>
            <person name="von Jan M."/>
            <person name="Wanphrut N."/>
            <person name="Wichels A."/>
            <person name="Zech H."/>
            <person name="Simon M."/>
        </authorList>
    </citation>
    <scope>NUCLEOTIDE SEQUENCE [LARGE SCALE GENOMIC DNA]</scope>
    <source>
        <strain evidence="16">DSM 16493 / NCIMB 14021 / DFL 12</strain>
    </source>
</reference>
<dbReference type="InterPro" id="IPR000594">
    <property type="entry name" value="ThiF_NAD_FAD-bd"/>
</dbReference>
<dbReference type="KEGG" id="dsh:Dshi_2974"/>
<evidence type="ECO:0000313" key="16">
    <source>
        <dbReference type="Proteomes" id="UP000006833"/>
    </source>
</evidence>